<keyword evidence="1" id="KW-1133">Transmembrane helix</keyword>
<feature type="transmembrane region" description="Helical" evidence="1">
    <location>
        <begin position="155"/>
        <end position="174"/>
    </location>
</feature>
<comment type="caution">
    <text evidence="2">The sequence shown here is derived from an EMBL/GenBank/DDBJ whole genome shotgun (WGS) entry which is preliminary data.</text>
</comment>
<dbReference type="EMBL" id="VWOJ01000002">
    <property type="protein sequence ID" value="KAA5803957.1"/>
    <property type="molecule type" value="Genomic_DNA"/>
</dbReference>
<keyword evidence="3" id="KW-1185">Reference proteome</keyword>
<dbReference type="AlphaFoldDB" id="A0A5M6ZJV9"/>
<gene>
    <name evidence="2" type="ORF">F1654_09200</name>
</gene>
<dbReference type="RefSeq" id="WP_150023224.1">
    <property type="nucleotide sequence ID" value="NZ_VWOJ01000002.1"/>
</dbReference>
<proteinExistence type="predicted"/>
<sequence>MRSDAPLIVMEVRRSPFAPTRTLSLYRDRMDLSDKGSLALRIDLAQVTEVRLTVEPAPGVKGAALVVCRVRAGGKTMAFASRRLRPDGGWSDESYAFRRALTGLHDALRPRFGEIAFREGPSLRARLILSGTGAALAAGAVLFSGFMLFERQAGLLAVIGLPFALTGGAITWMFRPRADKAYDPDALIQRFSG</sequence>
<accession>A0A5M6ZJV9</accession>
<protein>
    <submittedName>
        <fullName evidence="2">Uncharacterized protein</fullName>
    </submittedName>
</protein>
<name>A0A5M6ZJV9_9PROT</name>
<evidence type="ECO:0000313" key="2">
    <source>
        <dbReference type="EMBL" id="KAA5803957.1"/>
    </source>
</evidence>
<evidence type="ECO:0000256" key="1">
    <source>
        <dbReference type="SAM" id="Phobius"/>
    </source>
</evidence>
<keyword evidence="1" id="KW-0472">Membrane</keyword>
<evidence type="ECO:0000313" key="3">
    <source>
        <dbReference type="Proteomes" id="UP000325122"/>
    </source>
</evidence>
<organism evidence="2 3">
    <name type="scientific">Alkalicaulis satelles</name>
    <dbReference type="NCBI Taxonomy" id="2609175"/>
    <lineage>
        <taxon>Bacteria</taxon>
        <taxon>Pseudomonadati</taxon>
        <taxon>Pseudomonadota</taxon>
        <taxon>Alphaproteobacteria</taxon>
        <taxon>Maricaulales</taxon>
        <taxon>Maricaulaceae</taxon>
        <taxon>Alkalicaulis</taxon>
    </lineage>
</organism>
<feature type="transmembrane region" description="Helical" evidence="1">
    <location>
        <begin position="127"/>
        <end position="149"/>
    </location>
</feature>
<keyword evidence="1" id="KW-0812">Transmembrane</keyword>
<dbReference type="Proteomes" id="UP000325122">
    <property type="component" value="Unassembled WGS sequence"/>
</dbReference>
<reference evidence="2 3" key="1">
    <citation type="submission" date="2019-09" db="EMBL/GenBank/DDBJ databases">
        <authorList>
            <person name="Kevbrin V."/>
            <person name="Grouzdev D.S."/>
        </authorList>
    </citation>
    <scope>NUCLEOTIDE SEQUENCE [LARGE SCALE GENOMIC DNA]</scope>
    <source>
        <strain evidence="2 3">G-192</strain>
    </source>
</reference>